<dbReference type="AlphaFoldDB" id="A0A8J7BX72"/>
<evidence type="ECO:0000313" key="3">
    <source>
        <dbReference type="Proteomes" id="UP000629098"/>
    </source>
</evidence>
<dbReference type="InterPro" id="IPR029060">
    <property type="entry name" value="PIN-like_dom_sf"/>
</dbReference>
<sequence>MRYVVVFDTNVLISALLSPNGKPFQCLKLASEGRVQSVTCQEILDEFQEKLLLKFEYSPQDALTTANLVLNYSQIVTISNTLNVVSTDPDDNMILECAVAESATHIVTGDKRHLLPLGSYQGIYIVTAANFLTLVSST</sequence>
<proteinExistence type="predicted"/>
<dbReference type="SMART" id="SM00670">
    <property type="entry name" value="PINc"/>
    <property type="match status" value="1"/>
</dbReference>
<protein>
    <submittedName>
        <fullName evidence="2">Putative toxin-antitoxin system toxin component, PIN family</fullName>
    </submittedName>
</protein>
<reference evidence="2" key="1">
    <citation type="submission" date="2020-09" db="EMBL/GenBank/DDBJ databases">
        <title>Iningainema tapete sp. nov. (Scytonemataceae, Cyanobacteria) from greenhouses in central Florida (USA) produces two types of nodularin with biosynthetic potential for microcystin-LR and anabaenopeptins.</title>
        <authorList>
            <person name="Berthold D.E."/>
            <person name="Lefler F.W."/>
            <person name="Huang I.-S."/>
            <person name="Abdulla H."/>
            <person name="Zimba P.V."/>
            <person name="Laughinghouse H.D. IV."/>
        </authorList>
    </citation>
    <scope>NUCLEOTIDE SEQUENCE</scope>
    <source>
        <strain evidence="2">BLCCT55</strain>
    </source>
</reference>
<dbReference type="Gene3D" id="3.40.50.1010">
    <property type="entry name" value="5'-nuclease"/>
    <property type="match status" value="1"/>
</dbReference>
<accession>A0A8J7BX72</accession>
<organism evidence="2 3">
    <name type="scientific">Iningainema tapete BLCC-T55</name>
    <dbReference type="NCBI Taxonomy" id="2748662"/>
    <lineage>
        <taxon>Bacteria</taxon>
        <taxon>Bacillati</taxon>
        <taxon>Cyanobacteriota</taxon>
        <taxon>Cyanophyceae</taxon>
        <taxon>Nostocales</taxon>
        <taxon>Scytonemataceae</taxon>
        <taxon>Iningainema tapete</taxon>
    </lineage>
</organism>
<name>A0A8J7BX72_9CYAN</name>
<dbReference type="RefSeq" id="WP_190828730.1">
    <property type="nucleotide sequence ID" value="NZ_CAWPPI010000050.1"/>
</dbReference>
<comment type="caution">
    <text evidence="2">The sequence shown here is derived from an EMBL/GenBank/DDBJ whole genome shotgun (WGS) entry which is preliminary data.</text>
</comment>
<dbReference type="InterPro" id="IPR002716">
    <property type="entry name" value="PIN_dom"/>
</dbReference>
<dbReference type="Proteomes" id="UP000629098">
    <property type="component" value="Unassembled WGS sequence"/>
</dbReference>
<dbReference type="SUPFAM" id="SSF88723">
    <property type="entry name" value="PIN domain-like"/>
    <property type="match status" value="1"/>
</dbReference>
<evidence type="ECO:0000259" key="1">
    <source>
        <dbReference type="SMART" id="SM00670"/>
    </source>
</evidence>
<keyword evidence="3" id="KW-1185">Reference proteome</keyword>
<feature type="domain" description="PIN" evidence="1">
    <location>
        <begin position="3"/>
        <end position="115"/>
    </location>
</feature>
<dbReference type="PANTHER" id="PTHR34610">
    <property type="entry name" value="SSL7007 PROTEIN"/>
    <property type="match status" value="1"/>
</dbReference>
<gene>
    <name evidence="2" type="ORF">ICL16_14375</name>
</gene>
<dbReference type="NCBIfam" id="TIGR00305">
    <property type="entry name" value="putative toxin-antitoxin system toxin component, PIN family"/>
    <property type="match status" value="1"/>
</dbReference>
<dbReference type="EMBL" id="JACXAE010000050">
    <property type="protein sequence ID" value="MBD2773222.1"/>
    <property type="molecule type" value="Genomic_DNA"/>
</dbReference>
<evidence type="ECO:0000313" key="2">
    <source>
        <dbReference type="EMBL" id="MBD2773222.1"/>
    </source>
</evidence>
<dbReference type="InterPro" id="IPR002850">
    <property type="entry name" value="PIN_toxin-like"/>
</dbReference>
<dbReference type="PANTHER" id="PTHR34610:SF3">
    <property type="entry name" value="SSL7007 PROTEIN"/>
    <property type="match status" value="1"/>
</dbReference>
<dbReference type="Pfam" id="PF13470">
    <property type="entry name" value="PIN_3"/>
    <property type="match status" value="1"/>
</dbReference>